<protein>
    <recommendedName>
        <fullName evidence="4">DUF4297 domain-containing protein</fullName>
    </recommendedName>
</protein>
<evidence type="ECO:0000313" key="3">
    <source>
        <dbReference type="Proteomes" id="UP000031778"/>
    </source>
</evidence>
<keyword evidence="2" id="KW-0614">Plasmid</keyword>
<keyword evidence="3" id="KW-1185">Reference proteome</keyword>
<dbReference type="AlphaFoldDB" id="A0A9W3L0C4"/>
<dbReference type="Proteomes" id="UP000031778">
    <property type="component" value="Plasmid pBb"/>
</dbReference>
<accession>A0A9W3L0C4</accession>
<organism evidence="2 3">
    <name type="scientific">Bacillus bombysepticus str. Wang</name>
    <dbReference type="NCBI Taxonomy" id="1330043"/>
    <lineage>
        <taxon>Bacteria</taxon>
        <taxon>Bacillati</taxon>
        <taxon>Bacillota</taxon>
        <taxon>Bacilli</taxon>
        <taxon>Bacillales</taxon>
        <taxon>Bacillaceae</taxon>
        <taxon>Bacillus</taxon>
        <taxon>Bacillus cereus group</taxon>
    </lineage>
</organism>
<dbReference type="EMBL" id="CP007513">
    <property type="protein sequence ID" value="AHX21995.1"/>
    <property type="molecule type" value="Genomic_DNA"/>
</dbReference>
<sequence>MTINKLIIFKKDTDAPGSNRGFVYQYLKTLLLWLNNYKNQQSITIYCEVDDDIKEINLMEQTVRFTQLKCYSSALNINSEEIKKSFYNYFLLHLIYEEFEGEYVFETNTNISNRDTIIEKWMEYQGVLQTNKEIQDMCIVKTKEILREVFSDEKGSMENAVKKKISKRQEKIENSLSENEELLLEIDKLDKELETLRNLATTFEEKIDNDEIIIDFTNRISWVFENIDAVKSIEVLKDEVIQALKSISKDENRVELYFDRLLSEINFKAVKEKRELRFLDNSLLMSILKETDEVIRSGIDLELIQKFDLLTSKIDRGFSDVNENISGSENRIRQDIQRLGSKIENRFLPTSNDTEYQLYEMPRIEPEDIKAFIKQEDNEHQSKLEMKFHKIEGIDDEIRNNLLQTATELRCRYLLYLQGLKFQNFHREYDEIKKLEKKVEDICNDAVLELQMDNQITSAKFYLSFKKELKLALEEFNVQVKIKKFVVDTDIVFGQMFHMAAKCFLRWHREVR</sequence>
<evidence type="ECO:0008006" key="4">
    <source>
        <dbReference type="Google" id="ProtNLM"/>
    </source>
</evidence>
<proteinExistence type="predicted"/>
<gene>
    <name evidence="2" type="ORF">CY96_29875</name>
</gene>
<dbReference type="RefSeq" id="WP_044585371.1">
    <property type="nucleotide sequence ID" value="NZ_CP007513.1"/>
</dbReference>
<evidence type="ECO:0000313" key="2">
    <source>
        <dbReference type="EMBL" id="AHX21995.1"/>
    </source>
</evidence>
<dbReference type="KEGG" id="bby:CY96_29875"/>
<name>A0A9W3L0C4_9BACI</name>
<geneLocation type="plasmid" evidence="2 3">
    <name>pBb</name>
</geneLocation>
<feature type="coiled-coil region" evidence="1">
    <location>
        <begin position="165"/>
        <end position="206"/>
    </location>
</feature>
<evidence type="ECO:0000256" key="1">
    <source>
        <dbReference type="SAM" id="Coils"/>
    </source>
</evidence>
<keyword evidence="1" id="KW-0175">Coiled coil</keyword>
<reference evidence="3" key="1">
    <citation type="submission" date="2014-03" db="EMBL/GenBank/DDBJ databases">
        <title>The Complete Genome Sequence of Bacillus bombyseptieus.</title>
        <authorList>
            <person name="Cheng T."/>
            <person name="Lin P."/>
            <person name="Jin S."/>
            <person name="Wu Y."/>
            <person name="Fu B."/>
            <person name="Long R."/>
            <person name="Liu D."/>
            <person name="Guo Y."/>
            <person name="Peng L."/>
            <person name="Xia Q."/>
        </authorList>
    </citation>
    <scope>NUCLEOTIDE SEQUENCE [LARGE SCALE GENOMIC DNA]</scope>
    <source>
        <strain evidence="3">wang</strain>
        <plasmid evidence="3">pBb</plasmid>
    </source>
</reference>